<feature type="signal peptide" evidence="3">
    <location>
        <begin position="1"/>
        <end position="21"/>
    </location>
</feature>
<dbReference type="AlphaFoldDB" id="A0A7H1MES1"/>
<evidence type="ECO:0000256" key="2">
    <source>
        <dbReference type="SAM" id="MobiDB-lite"/>
    </source>
</evidence>
<evidence type="ECO:0000313" key="6">
    <source>
        <dbReference type="Proteomes" id="UP000516412"/>
    </source>
</evidence>
<dbReference type="KEGG" id="nmus:H7A79_2604"/>
<proteinExistence type="predicted"/>
<feature type="chain" id="PRO_5028803516" evidence="3">
    <location>
        <begin position="22"/>
        <end position="243"/>
    </location>
</feature>
<dbReference type="Pfam" id="PF01298">
    <property type="entry name" value="TbpB_B_D"/>
    <property type="match status" value="1"/>
</dbReference>
<feature type="domain" description="Transferrin-binding protein B C-lobe/N-lobe beta-barrel" evidence="4">
    <location>
        <begin position="137"/>
        <end position="243"/>
    </location>
</feature>
<evidence type="ECO:0000313" key="5">
    <source>
        <dbReference type="EMBL" id="QNT60136.1"/>
    </source>
</evidence>
<dbReference type="RefSeq" id="WP_187000576.1">
    <property type="nucleotide sequence ID" value="NZ_CP060414.2"/>
</dbReference>
<gene>
    <name evidence="5" type="ORF">H7A79_2604</name>
</gene>
<sequence length="243" mass="24388">MMSKKYINLPALAVFSALALAACGGGGGGSPDTGSTPTPPSAANPGAGSPGVGQNTVGGVQYISGATTNDLKKLVVNGQTIDLFPAFPNSSITIGPAGIFNYNGEITGGSALTRFGNRTINGQTVVFAQGTEPTANMPQSGTATYDGRAVYGMNGKYTTATSKALVDFAAKKIDVTLSGIEKHEAFTAPASLKFGGSISGNTFSGTQNGVETKGAFYGNNAAYVTGTFRNTADNANGAFGGAR</sequence>
<protein>
    <submittedName>
        <fullName evidence="5">Transferrin binding protein-like solute binding family protein</fullName>
    </submittedName>
</protein>
<evidence type="ECO:0000259" key="4">
    <source>
        <dbReference type="Pfam" id="PF01298"/>
    </source>
</evidence>
<evidence type="ECO:0000256" key="3">
    <source>
        <dbReference type="SAM" id="SignalP"/>
    </source>
</evidence>
<dbReference type="Gene3D" id="2.40.160.90">
    <property type="match status" value="1"/>
</dbReference>
<evidence type="ECO:0000256" key="1">
    <source>
        <dbReference type="ARBA" id="ARBA00004442"/>
    </source>
</evidence>
<dbReference type="SUPFAM" id="SSF56925">
    <property type="entry name" value="OMPA-like"/>
    <property type="match status" value="1"/>
</dbReference>
<keyword evidence="6" id="KW-1185">Reference proteome</keyword>
<reference evidence="5" key="1">
    <citation type="submission" date="2024-06" db="EMBL/GenBank/DDBJ databases">
        <title>Complete Genome Sequence of mouse commensal type strain Neisseria musculi.</title>
        <authorList>
            <person name="Thapa E."/>
            <person name="Aluvathingal J."/>
            <person name="Nadendla S."/>
            <person name="Mehta A."/>
            <person name="Tettelin H."/>
            <person name="Weyand N.J."/>
        </authorList>
    </citation>
    <scope>NUCLEOTIDE SEQUENCE</scope>
    <source>
        <strain evidence="5">NW831</strain>
    </source>
</reference>
<keyword evidence="3" id="KW-0732">Signal</keyword>
<dbReference type="EMBL" id="CP060414">
    <property type="protein sequence ID" value="QNT60136.1"/>
    <property type="molecule type" value="Genomic_DNA"/>
</dbReference>
<accession>A0A7H1MES1</accession>
<dbReference type="Proteomes" id="UP000516412">
    <property type="component" value="Chromosome"/>
</dbReference>
<comment type="subcellular location">
    <subcellularLocation>
        <location evidence="1">Cell outer membrane</location>
    </subcellularLocation>
</comment>
<dbReference type="InterPro" id="IPR011250">
    <property type="entry name" value="OMP/PagP_B-barrel"/>
</dbReference>
<organism evidence="5 6">
    <name type="scientific">Neisseria musculi</name>
    <dbReference type="NCBI Taxonomy" id="1815583"/>
    <lineage>
        <taxon>Bacteria</taxon>
        <taxon>Pseudomonadati</taxon>
        <taxon>Pseudomonadota</taxon>
        <taxon>Betaproteobacteria</taxon>
        <taxon>Neisseriales</taxon>
        <taxon>Neisseriaceae</taxon>
        <taxon>Neisseria</taxon>
    </lineage>
</organism>
<dbReference type="InterPro" id="IPR001677">
    <property type="entry name" value="TbpB_B_D"/>
</dbReference>
<dbReference type="GO" id="GO:0009279">
    <property type="term" value="C:cell outer membrane"/>
    <property type="evidence" value="ECO:0007669"/>
    <property type="project" value="UniProtKB-SubCell"/>
</dbReference>
<name>A0A7H1MES1_9NEIS</name>
<dbReference type="PROSITE" id="PS51257">
    <property type="entry name" value="PROKAR_LIPOPROTEIN"/>
    <property type="match status" value="1"/>
</dbReference>
<feature type="region of interest" description="Disordered" evidence="2">
    <location>
        <begin position="26"/>
        <end position="53"/>
    </location>
</feature>